<protein>
    <submittedName>
        <fullName evidence="3">Linoleoyl-CoA desaturase</fullName>
    </submittedName>
</protein>
<dbReference type="Proteomes" id="UP000233766">
    <property type="component" value="Unassembled WGS sequence"/>
</dbReference>
<evidence type="ECO:0000256" key="1">
    <source>
        <dbReference type="SAM" id="MobiDB-lite"/>
    </source>
</evidence>
<evidence type="ECO:0000313" key="4">
    <source>
        <dbReference type="Proteomes" id="UP000233766"/>
    </source>
</evidence>
<organism evidence="3 4">
    <name type="scientific">Nocardia fluminea</name>
    <dbReference type="NCBI Taxonomy" id="134984"/>
    <lineage>
        <taxon>Bacteria</taxon>
        <taxon>Bacillati</taxon>
        <taxon>Actinomycetota</taxon>
        <taxon>Actinomycetes</taxon>
        <taxon>Mycobacteriales</taxon>
        <taxon>Nocardiaceae</taxon>
        <taxon>Nocardia</taxon>
    </lineage>
</organism>
<dbReference type="EMBL" id="PJMW01000002">
    <property type="protein sequence ID" value="PKV82433.1"/>
    <property type="molecule type" value="Genomic_DNA"/>
</dbReference>
<dbReference type="InterPro" id="IPR012171">
    <property type="entry name" value="Fatty_acid_desaturase"/>
</dbReference>
<feature type="compositionally biased region" description="Basic and acidic residues" evidence="1">
    <location>
        <begin position="370"/>
        <end position="379"/>
    </location>
</feature>
<keyword evidence="4" id="KW-1185">Reference proteome</keyword>
<dbReference type="InterPro" id="IPR005804">
    <property type="entry name" value="FA_desaturase_dom"/>
</dbReference>
<proteinExistence type="predicted"/>
<dbReference type="GO" id="GO:0008610">
    <property type="term" value="P:lipid biosynthetic process"/>
    <property type="evidence" value="ECO:0007669"/>
    <property type="project" value="UniProtKB-ARBA"/>
</dbReference>
<comment type="caution">
    <text evidence="3">The sequence shown here is derived from an EMBL/GenBank/DDBJ whole genome shotgun (WGS) entry which is preliminary data.</text>
</comment>
<dbReference type="GO" id="GO:0016717">
    <property type="term" value="F:oxidoreductase activity, acting on paired donors, with oxidation of a pair of donors resulting in the reduction of molecular oxygen to two molecules of water"/>
    <property type="evidence" value="ECO:0007669"/>
    <property type="project" value="TreeGrafter"/>
</dbReference>
<dbReference type="OrthoDB" id="104711at2"/>
<evidence type="ECO:0000259" key="2">
    <source>
        <dbReference type="Pfam" id="PF00487"/>
    </source>
</evidence>
<dbReference type="PANTHER" id="PTHR19353:SF19">
    <property type="entry name" value="DELTA(5) FATTY ACID DESATURASE C-RELATED"/>
    <property type="match status" value="1"/>
</dbReference>
<reference evidence="3 4" key="1">
    <citation type="submission" date="2017-12" db="EMBL/GenBank/DDBJ databases">
        <title>Sequencing the genomes of 1000 Actinobacteria strains.</title>
        <authorList>
            <person name="Klenk H.-P."/>
        </authorList>
    </citation>
    <scope>NUCLEOTIDE SEQUENCE [LARGE SCALE GENOMIC DNA]</scope>
    <source>
        <strain evidence="3 4">DSM 44489</strain>
    </source>
</reference>
<dbReference type="Pfam" id="PF00487">
    <property type="entry name" value="FA_desaturase"/>
    <property type="match status" value="1"/>
</dbReference>
<dbReference type="GO" id="GO:0016020">
    <property type="term" value="C:membrane"/>
    <property type="evidence" value="ECO:0007669"/>
    <property type="project" value="TreeGrafter"/>
</dbReference>
<dbReference type="CDD" id="cd03506">
    <property type="entry name" value="Delta6-FADS-like"/>
    <property type="match status" value="1"/>
</dbReference>
<accession>A0A2N3VLD8</accession>
<feature type="domain" description="Fatty acid desaturase" evidence="2">
    <location>
        <begin position="70"/>
        <end position="335"/>
    </location>
</feature>
<gene>
    <name evidence="3" type="ORF">ATK86_6922</name>
</gene>
<dbReference type="AlphaFoldDB" id="A0A2N3VLD8"/>
<dbReference type="RefSeq" id="WP_101467993.1">
    <property type="nucleotide sequence ID" value="NZ_PJMW01000002.1"/>
</dbReference>
<feature type="region of interest" description="Disordered" evidence="1">
    <location>
        <begin position="361"/>
        <end position="385"/>
    </location>
</feature>
<name>A0A2N3VLD8_9NOCA</name>
<evidence type="ECO:0000313" key="3">
    <source>
        <dbReference type="EMBL" id="PKV82433.1"/>
    </source>
</evidence>
<sequence>MAISDVEAYTHLTPTDIEEFGQRLDALRGQIESSLGENDAKYIKTVIRVQRACEIAARLVLLDSGRRSSWWWGTGLLTLSKVLENMEIGHNVMHGQWDWMNDPEIHSTTWEWDHSMPAAHWKEAHNYRHHVFTNVLGMDPDEGYGLLRITRDRRWRPYHLGNFVYLVPVSLLYELGMCVYHLEIPRVLAGKKDKKKFRQARDEIVQKAGKQLLKDYVIFPAMTGRNWKSTIRANVTANLTKNVWEQIITFCGHFPDGAEKFTKRDIEGETRGEWYLRQYLGSANIEVGPLMRILSGTLSHQIEHHLFPDLPSNRLPEIQREVRKLAAEYRLPYTSGSLVRQYALTLRTIAKLSLPDKYLTADADNAPETSSEKALESRRLTPVLV</sequence>
<dbReference type="PANTHER" id="PTHR19353">
    <property type="entry name" value="FATTY ACID DESATURASE 2"/>
    <property type="match status" value="1"/>
</dbReference>